<dbReference type="OrthoDB" id="442731at2759"/>
<organism evidence="1 2">
    <name type="scientific">Truncatella angustata</name>
    <dbReference type="NCBI Taxonomy" id="152316"/>
    <lineage>
        <taxon>Eukaryota</taxon>
        <taxon>Fungi</taxon>
        <taxon>Dikarya</taxon>
        <taxon>Ascomycota</taxon>
        <taxon>Pezizomycotina</taxon>
        <taxon>Sordariomycetes</taxon>
        <taxon>Xylariomycetidae</taxon>
        <taxon>Amphisphaeriales</taxon>
        <taxon>Sporocadaceae</taxon>
        <taxon>Truncatella</taxon>
    </lineage>
</organism>
<dbReference type="AlphaFoldDB" id="A0A9P8UFX3"/>
<dbReference type="GeneID" id="70133939"/>
<dbReference type="GO" id="GO:0016787">
    <property type="term" value="F:hydrolase activity"/>
    <property type="evidence" value="ECO:0007669"/>
    <property type="project" value="UniProtKB-KW"/>
</dbReference>
<keyword evidence="1" id="KW-0378">Hydrolase</keyword>
<dbReference type="InterPro" id="IPR017853">
    <property type="entry name" value="GH"/>
</dbReference>
<comment type="caution">
    <text evidence="1">The sequence shown here is derived from an EMBL/GenBank/DDBJ whole genome shotgun (WGS) entry which is preliminary data.</text>
</comment>
<dbReference type="EMBL" id="JAGPXC010000007">
    <property type="protein sequence ID" value="KAH6649182.1"/>
    <property type="molecule type" value="Genomic_DNA"/>
</dbReference>
<dbReference type="Proteomes" id="UP000758603">
    <property type="component" value="Unassembled WGS sequence"/>
</dbReference>
<dbReference type="PANTHER" id="PTHR31263:SF0">
    <property type="entry name" value="CELLULASE FAMILY PROTEIN (AFU_ORTHOLOGUE AFUA_5G14560)"/>
    <property type="match status" value="1"/>
</dbReference>
<gene>
    <name evidence="1" type="ORF">BKA67DRAFT_594419</name>
</gene>
<keyword evidence="2" id="KW-1185">Reference proteome</keyword>
<proteinExistence type="predicted"/>
<evidence type="ECO:0000313" key="1">
    <source>
        <dbReference type="EMBL" id="KAH6649182.1"/>
    </source>
</evidence>
<sequence>MCVMTDDCDALSRDTGGGVFTAQIAKSANSSSVSRTGWLNGPFLTNGKWITDASGLAVTYAGVNLPGHVETMIPEGLQYQSVSDVVSMVKSIGMNSIRLTCSIEMIDQIEENGGRDIAISAAFVNALGQENGTSVFEKKAGWCCTPVDGNTWWGDTYFPVGNWTRGLSYKADHGKQWSNLMSMSLRNELRQPILDSQLFSESYNWQDWYKYVKEGVLIFLSGLDSDTTLQPVVQRTALTPGSSSFNREDFPADKLVLELHNYANILGSEVNNCAVLQQKRFQGGFQALQDGSPNIFPVVMTEYGFQQDATTWQGTFAACLQTFLADLQAGWTIWALPGSYYIRRDAQDANEPWGLLTHDWSGWRSPEHINGSLAELRWAE</sequence>
<accession>A0A9P8UFX3</accession>
<dbReference type="PANTHER" id="PTHR31263">
    <property type="entry name" value="CELLULASE FAMILY PROTEIN (AFU_ORTHOLOGUE AFUA_5G14560)"/>
    <property type="match status" value="1"/>
</dbReference>
<evidence type="ECO:0000313" key="2">
    <source>
        <dbReference type="Proteomes" id="UP000758603"/>
    </source>
</evidence>
<dbReference type="SUPFAM" id="SSF51445">
    <property type="entry name" value="(Trans)glycosidases"/>
    <property type="match status" value="1"/>
</dbReference>
<name>A0A9P8UFX3_9PEZI</name>
<reference evidence="1" key="1">
    <citation type="journal article" date="2021" name="Nat. Commun.">
        <title>Genetic determinants of endophytism in the Arabidopsis root mycobiome.</title>
        <authorList>
            <person name="Mesny F."/>
            <person name="Miyauchi S."/>
            <person name="Thiergart T."/>
            <person name="Pickel B."/>
            <person name="Atanasova L."/>
            <person name="Karlsson M."/>
            <person name="Huettel B."/>
            <person name="Barry K.W."/>
            <person name="Haridas S."/>
            <person name="Chen C."/>
            <person name="Bauer D."/>
            <person name="Andreopoulos W."/>
            <person name="Pangilinan J."/>
            <person name="LaButti K."/>
            <person name="Riley R."/>
            <person name="Lipzen A."/>
            <person name="Clum A."/>
            <person name="Drula E."/>
            <person name="Henrissat B."/>
            <person name="Kohler A."/>
            <person name="Grigoriev I.V."/>
            <person name="Martin F.M."/>
            <person name="Hacquard S."/>
        </authorList>
    </citation>
    <scope>NUCLEOTIDE SEQUENCE</scope>
    <source>
        <strain evidence="1">MPI-SDFR-AT-0073</strain>
    </source>
</reference>
<protein>
    <submittedName>
        <fullName evidence="1">Glycoside hydrolase superfamily</fullName>
    </submittedName>
</protein>
<dbReference type="Gene3D" id="3.20.20.80">
    <property type="entry name" value="Glycosidases"/>
    <property type="match status" value="1"/>
</dbReference>
<dbReference type="RefSeq" id="XP_045955689.1">
    <property type="nucleotide sequence ID" value="XM_046105048.1"/>
</dbReference>